<dbReference type="EMBL" id="CVRY01000001">
    <property type="protein sequence ID" value="CRL59903.1"/>
    <property type="molecule type" value="Genomic_DNA"/>
</dbReference>
<comment type="similarity">
    <text evidence="2 8">Belongs to the Fmt family.</text>
</comment>
<evidence type="ECO:0000256" key="2">
    <source>
        <dbReference type="ARBA" id="ARBA00010699"/>
    </source>
</evidence>
<dbReference type="RefSeq" id="WP_072062983.1">
    <property type="nucleotide sequence ID" value="NZ_CVRY01000001.1"/>
</dbReference>
<evidence type="ECO:0000313" key="11">
    <source>
        <dbReference type="EMBL" id="CRL59903.1"/>
    </source>
</evidence>
<dbReference type="InterPro" id="IPR036477">
    <property type="entry name" value="Formyl_transf_N_sf"/>
</dbReference>
<dbReference type="InterPro" id="IPR005794">
    <property type="entry name" value="Fmt"/>
</dbReference>
<dbReference type="InterPro" id="IPR044135">
    <property type="entry name" value="Met-tRNA-FMT_C"/>
</dbReference>
<gene>
    <name evidence="8 11" type="primary">fmt</name>
    <name evidence="11" type="ORF">BN1804_00688</name>
</gene>
<dbReference type="FunFam" id="3.40.50.170:FF:000003">
    <property type="entry name" value="Methionyl-tRNA formyltransferase"/>
    <property type="match status" value="1"/>
</dbReference>
<dbReference type="CDD" id="cd08704">
    <property type="entry name" value="Met_tRNA_FMT_C"/>
    <property type="match status" value="1"/>
</dbReference>
<evidence type="ECO:0000256" key="5">
    <source>
        <dbReference type="ARBA" id="ARBA00022679"/>
    </source>
</evidence>
<dbReference type="Pfam" id="PF00551">
    <property type="entry name" value="Formyl_trans_N"/>
    <property type="match status" value="1"/>
</dbReference>
<comment type="function">
    <text evidence="1 8">Attaches a formyl group to the free amino group of methionyl-tRNA(fMet). The formyl group appears to play a dual role in the initiator identity of N-formylmethionyl-tRNA by promoting its recognition by IF2 and preventing the misappropriation of this tRNA by the elongation apparatus.</text>
</comment>
<dbReference type="PROSITE" id="PS00373">
    <property type="entry name" value="GART"/>
    <property type="match status" value="1"/>
</dbReference>
<sequence length="315" mass="34540">MSDSLRIIFAGTPDFAARHLVALLSTQHRVVGILTPPDKPAGRGKKLTISPVKELALAHDIPVYQPTSLKPEENHEWIVAQQADIMIVVAYGMILPKAVLEIPRLGCLNVHGSLLPRWRGAAPIQRSLWAGDKETGVTIMQMDIGLDTGDMLYKASCPITNEDTSASLYEKLAELGPKALTTTLDLITSGKVKAEKQDDNLANYAQKLSKEEAKIDWALSAEQIERCIRAFNPWPMSFFMLDGQPVKVWKAQAIADNTNQLAGTLLKADKTGIYIATGNGILNITELQPSGKRPMASADFLNSKRDWFTPGKVIQ</sequence>
<reference evidence="12" key="1">
    <citation type="submission" date="2015-06" db="EMBL/GenBank/DDBJ databases">
        <authorList>
            <person name="Urmite Genomes"/>
        </authorList>
    </citation>
    <scope>NUCLEOTIDE SEQUENCE [LARGE SCALE GENOMIC DNA]</scope>
    <source>
        <strain evidence="12">CSUR P1867</strain>
    </source>
</reference>
<dbReference type="EC" id="2.1.2.9" evidence="3 8"/>
<feature type="domain" description="Formyl transferase C-terminal" evidence="10">
    <location>
        <begin position="207"/>
        <end position="304"/>
    </location>
</feature>
<proteinExistence type="inferred from homology"/>
<evidence type="ECO:0000313" key="12">
    <source>
        <dbReference type="Proteomes" id="UP000183920"/>
    </source>
</evidence>
<dbReference type="PANTHER" id="PTHR11138:SF5">
    <property type="entry name" value="METHIONYL-TRNA FORMYLTRANSFERASE, MITOCHONDRIAL"/>
    <property type="match status" value="1"/>
</dbReference>
<dbReference type="Gene3D" id="3.10.25.10">
    <property type="entry name" value="Formyl transferase, C-terminal domain"/>
    <property type="match status" value="1"/>
</dbReference>
<name>A0A0G4Q265_9GAMM</name>
<evidence type="ECO:0000259" key="9">
    <source>
        <dbReference type="Pfam" id="PF00551"/>
    </source>
</evidence>
<dbReference type="Gene3D" id="3.40.50.170">
    <property type="entry name" value="Formyl transferase, N-terminal domain"/>
    <property type="match status" value="1"/>
</dbReference>
<dbReference type="AlphaFoldDB" id="A0A0G4Q265"/>
<dbReference type="PANTHER" id="PTHR11138">
    <property type="entry name" value="METHIONYL-TRNA FORMYLTRANSFERASE"/>
    <property type="match status" value="1"/>
</dbReference>
<feature type="domain" description="Formyl transferase N-terminal" evidence="9">
    <location>
        <begin position="6"/>
        <end position="183"/>
    </location>
</feature>
<dbReference type="SUPFAM" id="SSF50486">
    <property type="entry name" value="FMT C-terminal domain-like"/>
    <property type="match status" value="1"/>
</dbReference>
<dbReference type="InterPro" id="IPR041711">
    <property type="entry name" value="Met-tRNA-FMT_N"/>
</dbReference>
<dbReference type="NCBIfam" id="TIGR00460">
    <property type="entry name" value="fmt"/>
    <property type="match status" value="1"/>
</dbReference>
<feature type="binding site" evidence="8">
    <location>
        <begin position="113"/>
        <end position="116"/>
    </location>
    <ligand>
        <name>(6S)-5,6,7,8-tetrahydrofolate</name>
        <dbReference type="ChEBI" id="CHEBI:57453"/>
    </ligand>
</feature>
<organism evidence="11 12">
    <name type="scientific">Proteus penneri</name>
    <dbReference type="NCBI Taxonomy" id="102862"/>
    <lineage>
        <taxon>Bacteria</taxon>
        <taxon>Pseudomonadati</taxon>
        <taxon>Pseudomonadota</taxon>
        <taxon>Gammaproteobacteria</taxon>
        <taxon>Enterobacterales</taxon>
        <taxon>Morganellaceae</taxon>
        <taxon>Proteus</taxon>
    </lineage>
</organism>
<dbReference type="InterPro" id="IPR002376">
    <property type="entry name" value="Formyl_transf_N"/>
</dbReference>
<comment type="catalytic activity">
    <reaction evidence="7 8">
        <text>L-methionyl-tRNA(fMet) + (6R)-10-formyltetrahydrofolate = N-formyl-L-methionyl-tRNA(fMet) + (6S)-5,6,7,8-tetrahydrofolate + H(+)</text>
        <dbReference type="Rhea" id="RHEA:24380"/>
        <dbReference type="Rhea" id="RHEA-COMP:9952"/>
        <dbReference type="Rhea" id="RHEA-COMP:9953"/>
        <dbReference type="ChEBI" id="CHEBI:15378"/>
        <dbReference type="ChEBI" id="CHEBI:57453"/>
        <dbReference type="ChEBI" id="CHEBI:78530"/>
        <dbReference type="ChEBI" id="CHEBI:78844"/>
        <dbReference type="ChEBI" id="CHEBI:195366"/>
        <dbReference type="EC" id="2.1.2.9"/>
    </reaction>
</comment>
<dbReference type="InterPro" id="IPR011034">
    <property type="entry name" value="Formyl_transferase-like_C_sf"/>
</dbReference>
<dbReference type="GO" id="GO:0005829">
    <property type="term" value="C:cytosol"/>
    <property type="evidence" value="ECO:0007669"/>
    <property type="project" value="TreeGrafter"/>
</dbReference>
<dbReference type="InterPro" id="IPR001555">
    <property type="entry name" value="GART_AS"/>
</dbReference>
<keyword evidence="6 8" id="KW-0648">Protein biosynthesis</keyword>
<dbReference type="Pfam" id="PF02911">
    <property type="entry name" value="Formyl_trans_C"/>
    <property type="match status" value="1"/>
</dbReference>
<dbReference type="CDD" id="cd08646">
    <property type="entry name" value="FMT_core_Met-tRNA-FMT_N"/>
    <property type="match status" value="1"/>
</dbReference>
<dbReference type="FunFam" id="3.40.50.12230:FF:000001">
    <property type="entry name" value="Methionyl-tRNA formyltransferase"/>
    <property type="match status" value="1"/>
</dbReference>
<dbReference type="InterPro" id="IPR005793">
    <property type="entry name" value="Formyl_trans_C"/>
</dbReference>
<evidence type="ECO:0000256" key="7">
    <source>
        <dbReference type="ARBA" id="ARBA00048558"/>
    </source>
</evidence>
<accession>A0A0G4Q265</accession>
<evidence type="ECO:0000256" key="8">
    <source>
        <dbReference type="HAMAP-Rule" id="MF_00182"/>
    </source>
</evidence>
<evidence type="ECO:0000256" key="3">
    <source>
        <dbReference type="ARBA" id="ARBA00012261"/>
    </source>
</evidence>
<protein>
    <recommendedName>
        <fullName evidence="4 8">Methionyl-tRNA formyltransferase</fullName>
        <ecNumber evidence="3 8">2.1.2.9</ecNumber>
    </recommendedName>
</protein>
<evidence type="ECO:0000256" key="4">
    <source>
        <dbReference type="ARBA" id="ARBA00016014"/>
    </source>
</evidence>
<dbReference type="InterPro" id="IPR037022">
    <property type="entry name" value="Formyl_trans_C_sf"/>
</dbReference>
<evidence type="ECO:0000256" key="6">
    <source>
        <dbReference type="ARBA" id="ARBA00022917"/>
    </source>
</evidence>
<evidence type="ECO:0000259" key="10">
    <source>
        <dbReference type="Pfam" id="PF02911"/>
    </source>
</evidence>
<evidence type="ECO:0000256" key="1">
    <source>
        <dbReference type="ARBA" id="ARBA00002606"/>
    </source>
</evidence>
<keyword evidence="5 8" id="KW-0808">Transferase</keyword>
<dbReference type="HAMAP" id="MF_00182">
    <property type="entry name" value="Formyl_trans"/>
    <property type="match status" value="1"/>
</dbReference>
<dbReference type="Proteomes" id="UP000183920">
    <property type="component" value="Unassembled WGS sequence"/>
</dbReference>
<dbReference type="SUPFAM" id="SSF53328">
    <property type="entry name" value="Formyltransferase"/>
    <property type="match status" value="1"/>
</dbReference>
<dbReference type="GO" id="GO:0004479">
    <property type="term" value="F:methionyl-tRNA formyltransferase activity"/>
    <property type="evidence" value="ECO:0007669"/>
    <property type="project" value="UniProtKB-UniRule"/>
</dbReference>